<organism evidence="1 2">
    <name type="scientific">Phanerochaete carnosa (strain HHB-10118-sp)</name>
    <name type="common">White-rot fungus</name>
    <name type="synonym">Peniophora carnosa</name>
    <dbReference type="NCBI Taxonomy" id="650164"/>
    <lineage>
        <taxon>Eukaryota</taxon>
        <taxon>Fungi</taxon>
        <taxon>Dikarya</taxon>
        <taxon>Basidiomycota</taxon>
        <taxon>Agaricomycotina</taxon>
        <taxon>Agaricomycetes</taxon>
        <taxon>Polyporales</taxon>
        <taxon>Phanerochaetaceae</taxon>
        <taxon>Phanerochaete</taxon>
    </lineage>
</organism>
<dbReference type="HOGENOM" id="CLU_1496753_0_0_1"/>
<evidence type="ECO:0000313" key="1">
    <source>
        <dbReference type="EMBL" id="EKM53893.1"/>
    </source>
</evidence>
<accession>K5VR11</accession>
<reference evidence="1 2" key="1">
    <citation type="journal article" date="2012" name="BMC Genomics">
        <title>Comparative genomics of the white-rot fungi, Phanerochaete carnosa and P. chrysosporium, to elucidate the genetic basis of the distinct wood types they colonize.</title>
        <authorList>
            <person name="Suzuki H."/>
            <person name="MacDonald J."/>
            <person name="Syed K."/>
            <person name="Salamov A."/>
            <person name="Hori C."/>
            <person name="Aerts A."/>
            <person name="Henrissat B."/>
            <person name="Wiebenga A."/>
            <person name="vanKuyk P.A."/>
            <person name="Barry K."/>
            <person name="Lindquist E."/>
            <person name="LaButti K."/>
            <person name="Lapidus A."/>
            <person name="Lucas S."/>
            <person name="Coutinho P."/>
            <person name="Gong Y."/>
            <person name="Samejima M."/>
            <person name="Mahadevan R."/>
            <person name="Abou-Zaid M."/>
            <person name="de Vries R.P."/>
            <person name="Igarashi K."/>
            <person name="Yadav J.S."/>
            <person name="Grigoriev I.V."/>
            <person name="Master E.R."/>
        </authorList>
    </citation>
    <scope>NUCLEOTIDE SEQUENCE [LARGE SCALE GENOMIC DNA]</scope>
    <source>
        <strain evidence="1 2">HHB-10118-sp</strain>
    </source>
</reference>
<dbReference type="KEGG" id="pco:PHACADRAFT_257378"/>
<dbReference type="GeneID" id="18916828"/>
<dbReference type="InParanoid" id="K5VR11"/>
<sequence length="168" mass="19083">MRARDRDQWKLSCDGVEGIGLLDAYERRHHHLDGRDDELFPAHFIKVTISIALRGYKKYRRIKNVQRTRHGIALPVLRHRVVECVAEAVAVFLHQAETTSDHGGTFVFGPTSIQLRDLYLLELHRHGKTLVPVLGYVPPSPRLELGPPPDTGGFTLDWEIAFGFAQLQ</sequence>
<dbReference type="RefSeq" id="XP_007396604.1">
    <property type="nucleotide sequence ID" value="XM_007396542.1"/>
</dbReference>
<dbReference type="EMBL" id="JH930473">
    <property type="protein sequence ID" value="EKM53893.1"/>
    <property type="molecule type" value="Genomic_DNA"/>
</dbReference>
<keyword evidence="2" id="KW-1185">Reference proteome</keyword>
<protein>
    <submittedName>
        <fullName evidence="1">Uncharacterized protein</fullName>
    </submittedName>
</protein>
<dbReference type="Proteomes" id="UP000008370">
    <property type="component" value="Unassembled WGS sequence"/>
</dbReference>
<proteinExistence type="predicted"/>
<dbReference type="AlphaFoldDB" id="K5VR11"/>
<evidence type="ECO:0000313" key="2">
    <source>
        <dbReference type="Proteomes" id="UP000008370"/>
    </source>
</evidence>
<name>K5VR11_PHACS</name>
<gene>
    <name evidence="1" type="ORF">PHACADRAFT_257378</name>
</gene>